<keyword evidence="1" id="KW-0472">Membrane</keyword>
<proteinExistence type="predicted"/>
<feature type="transmembrane region" description="Helical" evidence="1">
    <location>
        <begin position="379"/>
        <end position="398"/>
    </location>
</feature>
<evidence type="ECO:0000313" key="4">
    <source>
        <dbReference type="Proteomes" id="UP000322791"/>
    </source>
</evidence>
<dbReference type="Proteomes" id="UP000322791">
    <property type="component" value="Unassembled WGS sequence"/>
</dbReference>
<dbReference type="AlphaFoldDB" id="A0A5D6V1P0"/>
<name>A0A5D6V1P0_9BACT</name>
<feature type="transmembrane region" description="Helical" evidence="1">
    <location>
        <begin position="231"/>
        <end position="251"/>
    </location>
</feature>
<dbReference type="EMBL" id="VTHL01000011">
    <property type="protein sequence ID" value="TYZ08882.1"/>
    <property type="molecule type" value="Genomic_DNA"/>
</dbReference>
<keyword evidence="1" id="KW-0812">Transmembrane</keyword>
<comment type="caution">
    <text evidence="3">The sequence shown here is derived from an EMBL/GenBank/DDBJ whole genome shotgun (WGS) entry which is preliminary data.</text>
</comment>
<feature type="transmembrane region" description="Helical" evidence="1">
    <location>
        <begin position="133"/>
        <end position="150"/>
    </location>
</feature>
<dbReference type="RefSeq" id="WP_149071207.1">
    <property type="nucleotide sequence ID" value="NZ_VTHL01000011.1"/>
</dbReference>
<reference evidence="3 4" key="1">
    <citation type="submission" date="2019-08" db="EMBL/GenBank/DDBJ databases">
        <authorList>
            <person name="Seo M.-J."/>
        </authorList>
    </citation>
    <scope>NUCLEOTIDE SEQUENCE [LARGE SCALE GENOMIC DNA]</scope>
    <source>
        <strain evidence="3 4">KIGAM108</strain>
    </source>
</reference>
<feature type="domain" description="DUF6311" evidence="2">
    <location>
        <begin position="19"/>
        <end position="405"/>
    </location>
</feature>
<protein>
    <recommendedName>
        <fullName evidence="2">DUF6311 domain-containing protein</fullName>
    </recommendedName>
</protein>
<keyword evidence="4" id="KW-1185">Reference proteome</keyword>
<evidence type="ECO:0000256" key="1">
    <source>
        <dbReference type="SAM" id="Phobius"/>
    </source>
</evidence>
<feature type="transmembrane region" description="Helical" evidence="1">
    <location>
        <begin position="156"/>
        <end position="174"/>
    </location>
</feature>
<feature type="transmembrane region" description="Helical" evidence="1">
    <location>
        <begin position="300"/>
        <end position="317"/>
    </location>
</feature>
<gene>
    <name evidence="3" type="ORF">FY528_11750</name>
</gene>
<evidence type="ECO:0000259" key="2">
    <source>
        <dbReference type="Pfam" id="PF19830"/>
    </source>
</evidence>
<feature type="transmembrane region" description="Helical" evidence="1">
    <location>
        <begin position="338"/>
        <end position="359"/>
    </location>
</feature>
<feature type="transmembrane region" description="Helical" evidence="1">
    <location>
        <begin position="410"/>
        <end position="428"/>
    </location>
</feature>
<feature type="transmembrane region" description="Helical" evidence="1">
    <location>
        <begin position="263"/>
        <end position="280"/>
    </location>
</feature>
<evidence type="ECO:0000313" key="3">
    <source>
        <dbReference type="EMBL" id="TYZ08882.1"/>
    </source>
</evidence>
<keyword evidence="1" id="KW-1133">Transmembrane helix</keyword>
<dbReference type="InterPro" id="IPR046278">
    <property type="entry name" value="DUF6311"/>
</dbReference>
<organism evidence="3 4">
    <name type="scientific">Hymenobacter lutimineralis</name>
    <dbReference type="NCBI Taxonomy" id="2606448"/>
    <lineage>
        <taxon>Bacteria</taxon>
        <taxon>Pseudomonadati</taxon>
        <taxon>Bacteroidota</taxon>
        <taxon>Cytophagia</taxon>
        <taxon>Cytophagales</taxon>
        <taxon>Hymenobacteraceae</taxon>
        <taxon>Hymenobacter</taxon>
    </lineage>
</organism>
<feature type="transmembrane region" description="Helical" evidence="1">
    <location>
        <begin position="186"/>
        <end position="219"/>
    </location>
</feature>
<accession>A0A5D6V1P0</accession>
<dbReference type="Pfam" id="PF19830">
    <property type="entry name" value="DUF6311"/>
    <property type="match status" value="1"/>
</dbReference>
<sequence length="780" mass="87805">MKSPLFSTDKGVRVLLLAASALVLALSFGRVVWHPNEYFFGNAGDAIRAYYIILYYVKYNVGLRFTGMNYPYGEHINFPDMQPLLAYPLSWLQHHGVPVEGHVIGILNCFTLLLLWLTPLMLFAIARRLGLPRLYAAAVALCIAYMAPQLERLDSHGSMGYTVLVPLLWYLLLRMQAAPRRWLWPVLYGVVSLLGGLLHTYFLLVGALFLLAYALVWALQERQRQPVWPTAIRWAVTALLPLLLFRGWLWLTDALTDRPENPYGFFVYTASPFTVFLPTVSPLREAIRAVLHTPEPTWEGFAYVGLVATVVALLLLIRTGRLLGKGRWRQVLRPIAPVAFRTSLWAAILLLLLSMALPFRLPGGEWLLERLGPLKQFRSLGRFAWVFYYVFSLYTAYFGYQLYRYLAQRGAAGVGRTILGVMLLFWGLEAGIQISTKGQQIQQMRGVSDFVSETGSYRDKLLSVGRRAEEFQAILPLPYFNIGTDKLSFANSANAQYESEKASFNTQLPLLASHMARASVGHTLQLVQLVSTNFVDKPLVRLLPSRKPVLLVTSHDALQYNEQQLVNRARKLYEDTYAVLYELPLDSLAATVHARQLRLFAQRRPTLLPGPAGTLRTTRKPVIRASFAGRAATRAFLSPGAFISPDGFAQLYRGPLTASPADTGRYEVSVWINARTEYGLGNLQVKQYNAKGEQIDHQVTDTSHSTEIVGDWVRATVHLQVRDPQAEVEVLYENRDLVADDLLIRPLDTDVYFYRATAPTRQVVLNNYPLGPEAASGIRP</sequence>
<feature type="transmembrane region" description="Helical" evidence="1">
    <location>
        <begin position="103"/>
        <end position="126"/>
    </location>
</feature>